<gene>
    <name evidence="1" type="ORF">C9J27_03640</name>
</gene>
<dbReference type="EMBL" id="PYNF01000002">
    <property type="protein sequence ID" value="PSV01125.1"/>
    <property type="molecule type" value="Genomic_DNA"/>
</dbReference>
<organism evidence="1 2">
    <name type="scientific">Photobacterium kishitanii</name>
    <dbReference type="NCBI Taxonomy" id="318456"/>
    <lineage>
        <taxon>Bacteria</taxon>
        <taxon>Pseudomonadati</taxon>
        <taxon>Pseudomonadota</taxon>
        <taxon>Gammaproteobacteria</taxon>
        <taxon>Vibrionales</taxon>
        <taxon>Vibrionaceae</taxon>
        <taxon>Photobacterium</taxon>
    </lineage>
</organism>
<evidence type="ECO:0000313" key="2">
    <source>
        <dbReference type="Proteomes" id="UP000241426"/>
    </source>
</evidence>
<dbReference type="AlphaFoldDB" id="A0A2T3KN04"/>
<proteinExistence type="predicted"/>
<dbReference type="Proteomes" id="UP000241426">
    <property type="component" value="Unassembled WGS sequence"/>
</dbReference>
<comment type="caution">
    <text evidence="1">The sequence shown here is derived from an EMBL/GenBank/DDBJ whole genome shotgun (WGS) entry which is preliminary data.</text>
</comment>
<sequence length="75" mass="8203">MFIGALYEVVSPAPVVDVISSSSGAAKATDGTRRTRIPMSNVIGDFFTKQSVDRSFFNFNLKFLKAKIKKSAVSR</sequence>
<reference evidence="1 2" key="1">
    <citation type="submission" date="2018-01" db="EMBL/GenBank/DDBJ databases">
        <title>Whole genome sequencing of Histamine producing bacteria.</title>
        <authorList>
            <person name="Butler K."/>
        </authorList>
    </citation>
    <scope>NUCLEOTIDE SEQUENCE [LARGE SCALE GENOMIC DNA]</scope>
    <source>
        <strain evidence="1 2">FS-7.2</strain>
    </source>
</reference>
<protein>
    <submittedName>
        <fullName evidence="1">Uncharacterized protein</fullName>
    </submittedName>
</protein>
<accession>A0A2T3KN04</accession>
<name>A0A2T3KN04_9GAMM</name>
<evidence type="ECO:0000313" key="1">
    <source>
        <dbReference type="EMBL" id="PSV01125.1"/>
    </source>
</evidence>